<feature type="domain" description="FAR1" evidence="2">
    <location>
        <begin position="75"/>
        <end position="165"/>
    </location>
</feature>
<evidence type="ECO:0000256" key="1">
    <source>
        <dbReference type="SAM" id="MobiDB-lite"/>
    </source>
</evidence>
<organism evidence="4 5">
    <name type="scientific">Arachis duranensis</name>
    <name type="common">Wild peanut</name>
    <dbReference type="NCBI Taxonomy" id="130453"/>
    <lineage>
        <taxon>Eukaryota</taxon>
        <taxon>Viridiplantae</taxon>
        <taxon>Streptophyta</taxon>
        <taxon>Embryophyta</taxon>
        <taxon>Tracheophyta</taxon>
        <taxon>Spermatophyta</taxon>
        <taxon>Magnoliopsida</taxon>
        <taxon>eudicotyledons</taxon>
        <taxon>Gunneridae</taxon>
        <taxon>Pentapetalae</taxon>
        <taxon>rosids</taxon>
        <taxon>fabids</taxon>
        <taxon>Fabales</taxon>
        <taxon>Fabaceae</taxon>
        <taxon>Papilionoideae</taxon>
        <taxon>50 kb inversion clade</taxon>
        <taxon>dalbergioids sensu lato</taxon>
        <taxon>Dalbergieae</taxon>
        <taxon>Pterocarpus clade</taxon>
        <taxon>Arachis</taxon>
    </lineage>
</organism>
<reference evidence="5" key="2">
    <citation type="submission" date="2025-08" db="UniProtKB">
        <authorList>
            <consortium name="RefSeq"/>
        </authorList>
    </citation>
    <scope>IDENTIFICATION</scope>
    <source>
        <tissue evidence="5">Whole plant</tissue>
    </source>
</reference>
<dbReference type="PANTHER" id="PTHR47718">
    <property type="entry name" value="OS01G0519700 PROTEIN"/>
    <property type="match status" value="1"/>
</dbReference>
<evidence type="ECO:0000259" key="2">
    <source>
        <dbReference type="Pfam" id="PF03101"/>
    </source>
</evidence>
<dbReference type="InterPro" id="IPR018289">
    <property type="entry name" value="MULE_transposase_dom"/>
</dbReference>
<feature type="region of interest" description="Disordered" evidence="1">
    <location>
        <begin position="1"/>
        <end position="24"/>
    </location>
</feature>
<name>A0A6P4DRE6_ARADU</name>
<dbReference type="Pfam" id="PF03101">
    <property type="entry name" value="FAR1"/>
    <property type="match status" value="1"/>
</dbReference>
<proteinExistence type="predicted"/>
<protein>
    <submittedName>
        <fullName evidence="5">Protein FAR1-RELATED SEQUENCE 5-like</fullName>
    </submittedName>
</protein>
<evidence type="ECO:0000259" key="3">
    <source>
        <dbReference type="Pfam" id="PF10551"/>
    </source>
</evidence>
<reference evidence="4" key="1">
    <citation type="journal article" date="2016" name="Nat. Genet.">
        <title>The genome sequences of Arachis duranensis and Arachis ipaensis, the diploid ancestors of cultivated peanut.</title>
        <authorList>
            <person name="Bertioli D.J."/>
            <person name="Cannon S.B."/>
            <person name="Froenicke L."/>
            <person name="Huang G."/>
            <person name="Farmer A.D."/>
            <person name="Cannon E.K."/>
            <person name="Liu X."/>
            <person name="Gao D."/>
            <person name="Clevenger J."/>
            <person name="Dash S."/>
            <person name="Ren L."/>
            <person name="Moretzsohn M.C."/>
            <person name="Shirasawa K."/>
            <person name="Huang W."/>
            <person name="Vidigal B."/>
            <person name="Abernathy B."/>
            <person name="Chu Y."/>
            <person name="Niederhuth C.E."/>
            <person name="Umale P."/>
            <person name="Araujo A.C."/>
            <person name="Kozik A."/>
            <person name="Kim K.D."/>
            <person name="Burow M.D."/>
            <person name="Varshney R.K."/>
            <person name="Wang X."/>
            <person name="Zhang X."/>
            <person name="Barkley N."/>
            <person name="Guimaraes P.M."/>
            <person name="Isobe S."/>
            <person name="Guo B."/>
            <person name="Liao B."/>
            <person name="Stalker H.T."/>
            <person name="Schmitz R.J."/>
            <person name="Scheffler B.E."/>
            <person name="Leal-Bertioli S.C."/>
            <person name="Xun X."/>
            <person name="Jackson S.A."/>
            <person name="Michelmore R."/>
            <person name="Ozias-Akins P."/>
        </authorList>
    </citation>
    <scope>NUCLEOTIDE SEQUENCE [LARGE SCALE GENOMIC DNA]</scope>
    <source>
        <strain evidence="4">cv. V14167</strain>
    </source>
</reference>
<gene>
    <name evidence="5" type="primary">LOC107496034</name>
</gene>
<dbReference type="GeneID" id="107496034"/>
<dbReference type="Proteomes" id="UP000515211">
    <property type="component" value="Chromosome 7"/>
</dbReference>
<feature type="domain" description="MULE transposase" evidence="3">
    <location>
        <begin position="287"/>
        <end position="381"/>
    </location>
</feature>
<accession>A0A6P4DRE6</accession>
<dbReference type="Pfam" id="PF10551">
    <property type="entry name" value="MULE"/>
    <property type="match status" value="1"/>
</dbReference>
<dbReference type="PANTHER" id="PTHR47718:SF15">
    <property type="entry name" value="PROTEIN FAR1-RELATED SEQUENCE 5-LIKE"/>
    <property type="match status" value="1"/>
</dbReference>
<keyword evidence="4" id="KW-1185">Reference proteome</keyword>
<sequence length="454" mass="52340">MEAKLDDGVNQGAGIQEDGSRGTQIETNETLIGDGKNDTCDEWVEGEAIEYRDVLMLTEADMMRKVFCTDEAAYEFYKRYGKCHGFGIRKGDSGKDDNGRVIRRRFFCNKAGLRQRKHYERLDRKRDHRSETHTNCDAKLSILWDDISEIWRVRKVILDHNHDLTPHRMVHMINSFRDIDCSAKVQINGMQGHGVPTSKILSYMAGQAGGYSLMGFTKNDADNYIEQTKWEKIVDGDANAAIIYLEGKAVSDPMCMARYNLTNNNMLANLFWADGGNRVDYQHFGDVLSFDSTYKNNKYRRPLVIFSGSNNHKKTTIFGFGLVLDESIGSYMWLLENLLEVMCNKKPSVIVTDGCDSMRAAIRAVFPEATHRLCAWHVEKNVTSNVKDEGLRQLFTRWLYSNMEIEEFEAEWAAVVVEYRLHDSFWAKETYDKRKMWANAYLKDKFYTGFRTTS</sequence>
<dbReference type="InterPro" id="IPR004330">
    <property type="entry name" value="FAR1_DNA_bnd_dom"/>
</dbReference>
<evidence type="ECO:0000313" key="4">
    <source>
        <dbReference type="Proteomes" id="UP000515211"/>
    </source>
</evidence>
<dbReference type="KEGG" id="adu:107496034"/>
<dbReference type="RefSeq" id="XP_015972723.1">
    <property type="nucleotide sequence ID" value="XM_016117237.1"/>
</dbReference>
<dbReference type="AlphaFoldDB" id="A0A6P4DRE6"/>
<evidence type="ECO:0000313" key="5">
    <source>
        <dbReference type="RefSeq" id="XP_015972723.1"/>
    </source>
</evidence>